<accession>A0A5B0LMH6</accession>
<reference evidence="3 4" key="1">
    <citation type="submission" date="2019-05" db="EMBL/GenBank/DDBJ databases">
        <title>Emergence of the Ug99 lineage of the wheat stem rust pathogen through somatic hybridization.</title>
        <authorList>
            <person name="Li F."/>
            <person name="Upadhyaya N.M."/>
            <person name="Sperschneider J."/>
            <person name="Matny O."/>
            <person name="Nguyen-Phuc H."/>
            <person name="Mago R."/>
            <person name="Raley C."/>
            <person name="Miller M.E."/>
            <person name="Silverstein K.A.T."/>
            <person name="Henningsen E."/>
            <person name="Hirsch C.D."/>
            <person name="Visser B."/>
            <person name="Pretorius Z.A."/>
            <person name="Steffenson B.J."/>
            <person name="Schwessinger B."/>
            <person name="Dodds P.N."/>
            <person name="Figueroa M."/>
        </authorList>
    </citation>
    <scope>NUCLEOTIDE SEQUENCE [LARGE SCALE GENOMIC DNA]</scope>
    <source>
        <strain evidence="2">21-0</strain>
        <strain evidence="1 4">Ug99</strain>
    </source>
</reference>
<dbReference type="EMBL" id="VSWC01000196">
    <property type="protein sequence ID" value="KAA1065732.1"/>
    <property type="molecule type" value="Genomic_DNA"/>
</dbReference>
<proteinExistence type="predicted"/>
<evidence type="ECO:0000313" key="2">
    <source>
        <dbReference type="EMBL" id="KAA1065732.1"/>
    </source>
</evidence>
<dbReference type="AlphaFoldDB" id="A0A5B0LMH6"/>
<dbReference type="Proteomes" id="UP000325313">
    <property type="component" value="Unassembled WGS sequence"/>
</dbReference>
<keyword evidence="3" id="KW-1185">Reference proteome</keyword>
<dbReference type="OrthoDB" id="28245at2759"/>
<name>A0A5B0LMH6_PUCGR</name>
<comment type="caution">
    <text evidence="2">The sequence shown here is derived from an EMBL/GenBank/DDBJ whole genome shotgun (WGS) entry which is preliminary data.</text>
</comment>
<protein>
    <submittedName>
        <fullName evidence="2">Ras GTPase activating protein ira2</fullName>
    </submittedName>
</protein>
<evidence type="ECO:0000313" key="4">
    <source>
        <dbReference type="Proteomes" id="UP000325313"/>
    </source>
</evidence>
<gene>
    <name evidence="2" type="primary">IRA2_3</name>
    <name evidence="1" type="synonym">IRA2_5</name>
    <name evidence="2" type="ORF">PGT21_008609</name>
    <name evidence="1" type="ORF">PGTUg99_011314</name>
</gene>
<dbReference type="Proteomes" id="UP000324748">
    <property type="component" value="Unassembled WGS sequence"/>
</dbReference>
<evidence type="ECO:0000313" key="3">
    <source>
        <dbReference type="Proteomes" id="UP000324748"/>
    </source>
</evidence>
<sequence length="268" mass="29943">MCGLDSGLKASQLTATLQGLSDDGKELGGRVAQAKWAKLVMRTISCNSPITNPLWDEALRRWKLLSTLVGHRPFEDSSGDTVLYDSPPALGAISGEGVLENTNAWISISGLLTSVASLHDPNHSKPRSPPLEHYIPTDLLHDRFYVIPDCARIVDWYIQEVVDLRMREGVKDALGTELNMALFPILLKHLKSIVAHFFENDRAKPQSPFSHFIEQAISMLRLFCERITEPFSELTSERVCSLLIDLTRYTNRLGNLGSEFQAIATRIK</sequence>
<evidence type="ECO:0000313" key="1">
    <source>
        <dbReference type="EMBL" id="KAA1063968.1"/>
    </source>
</evidence>
<dbReference type="EMBL" id="VDEP01000518">
    <property type="protein sequence ID" value="KAA1063968.1"/>
    <property type="molecule type" value="Genomic_DNA"/>
</dbReference>
<organism evidence="2 3">
    <name type="scientific">Puccinia graminis f. sp. tritici</name>
    <dbReference type="NCBI Taxonomy" id="56615"/>
    <lineage>
        <taxon>Eukaryota</taxon>
        <taxon>Fungi</taxon>
        <taxon>Dikarya</taxon>
        <taxon>Basidiomycota</taxon>
        <taxon>Pucciniomycotina</taxon>
        <taxon>Pucciniomycetes</taxon>
        <taxon>Pucciniales</taxon>
        <taxon>Pucciniaceae</taxon>
        <taxon>Puccinia</taxon>
    </lineage>
</organism>